<proteinExistence type="predicted"/>
<protein>
    <submittedName>
        <fullName evidence="4">Acyltransferase</fullName>
    </submittedName>
</protein>
<keyword evidence="1" id="KW-0472">Membrane</keyword>
<keyword evidence="1" id="KW-1133">Transmembrane helix</keyword>
<dbReference type="Proteomes" id="UP000293380">
    <property type="component" value="Unassembled WGS sequence"/>
</dbReference>
<feature type="transmembrane region" description="Helical" evidence="1">
    <location>
        <begin position="223"/>
        <end position="241"/>
    </location>
</feature>
<name>A0A4Q9EJ36_9GAMM</name>
<sequence length="630" mass="70470">MSNIKYRPDIDGLRAVAVLSVIIYHAFPSIITGGFVGVDVFFVISGYLISGIIIKSIKSGSFSFLDFYSRRIKRIFPSLMLMLISVFIAGYFIMMPSDYANLGKHIISSALSFQNLMLLSESGYFDSSSELKPLLHIWSLGVEEQFYLLWPIALILIYKYIKKPVIAISIISLFSFVLCVFYSYKDISLAFYFPIFRLWELSAGAILYAFLDKESNTLRNGTPDIISLTAILVISYSLLNINSSDVFPGFLALLPVIASVLIIGFCRDSILSRRVLSDSRVVYIGKISYPLYIWHWPLLSFFYYASPQLNGTQDTIARICLLVASFILASLTYHLIENKIRYTKGNKSKICVMSLCVVTFFVCMLGLSAYMTNGFIDRYGDKIKAISGMIDFKWKEGVRGDVCHIMGDIDDKHLSGNRANCVSVDKHQIFLWGDSHAGALYPGVEYLALQKGYSVSQITGAKRVPMSGISIIADQQYLEAMKYITSIKPQIIMLDARWTVHGKYNEVFSHLKNTIDDIKRASPDSVIYIVGPAPEWTQNLQNSLYNMAISGNFMPKYSKDSINNYVISFDKDFSKLVSSYGVRYISLISALCNDSGCVTNINGSAESISAIDYGHLSKPAAIYALSGVNI</sequence>
<accession>A0A4Q9EJ36</accession>
<dbReference type="GO" id="GO:0016747">
    <property type="term" value="F:acyltransferase activity, transferring groups other than amino-acyl groups"/>
    <property type="evidence" value="ECO:0007669"/>
    <property type="project" value="InterPro"/>
</dbReference>
<feature type="transmembrane region" description="Helical" evidence="1">
    <location>
        <begin position="316"/>
        <end position="336"/>
    </location>
</feature>
<dbReference type="InterPro" id="IPR002656">
    <property type="entry name" value="Acyl_transf_3_dom"/>
</dbReference>
<dbReference type="GO" id="GO:0016020">
    <property type="term" value="C:membrane"/>
    <property type="evidence" value="ECO:0007669"/>
    <property type="project" value="TreeGrafter"/>
</dbReference>
<feature type="transmembrane region" description="Helical" evidence="1">
    <location>
        <begin position="190"/>
        <end position="211"/>
    </location>
</feature>
<dbReference type="PANTHER" id="PTHR23028:SF53">
    <property type="entry name" value="ACYL_TRANSF_3 DOMAIN-CONTAINING PROTEIN"/>
    <property type="match status" value="1"/>
</dbReference>
<keyword evidence="4" id="KW-0808">Transferase</keyword>
<reference evidence="4 5" key="1">
    <citation type="submission" date="2019-02" db="EMBL/GenBank/DDBJ databases">
        <title>Comparative genomic analysis of the Hafnia genus genomes.</title>
        <authorList>
            <person name="Zhiqiu Y."/>
            <person name="Chao Y."/>
            <person name="Yuhui D."/>
            <person name="Di H."/>
            <person name="Bin L."/>
        </authorList>
    </citation>
    <scope>NUCLEOTIDE SEQUENCE [LARGE SCALE GENOMIC DNA]</scope>
    <source>
        <strain evidence="4 5">PCM_1194</strain>
    </source>
</reference>
<dbReference type="EMBL" id="SITD01000064">
    <property type="protein sequence ID" value="TBM23109.1"/>
    <property type="molecule type" value="Genomic_DNA"/>
</dbReference>
<feature type="transmembrane region" description="Helical" evidence="1">
    <location>
        <begin position="75"/>
        <end position="94"/>
    </location>
</feature>
<dbReference type="Pfam" id="PF01757">
    <property type="entry name" value="Acyl_transf_3"/>
    <property type="match status" value="1"/>
</dbReference>
<dbReference type="Pfam" id="PF19040">
    <property type="entry name" value="SGNH"/>
    <property type="match status" value="1"/>
</dbReference>
<feature type="transmembrane region" description="Helical" evidence="1">
    <location>
        <begin position="287"/>
        <end position="304"/>
    </location>
</feature>
<dbReference type="RefSeq" id="WP_130960341.1">
    <property type="nucleotide sequence ID" value="NZ_SITD01000064.1"/>
</dbReference>
<organism evidence="4 5">
    <name type="scientific">Hafnia paralvei</name>
    <dbReference type="NCBI Taxonomy" id="546367"/>
    <lineage>
        <taxon>Bacteria</taxon>
        <taxon>Pseudomonadati</taxon>
        <taxon>Pseudomonadota</taxon>
        <taxon>Gammaproteobacteria</taxon>
        <taxon>Enterobacterales</taxon>
        <taxon>Hafniaceae</taxon>
        <taxon>Hafnia</taxon>
    </lineage>
</organism>
<feature type="transmembrane region" description="Helical" evidence="1">
    <location>
        <begin position="247"/>
        <end position="266"/>
    </location>
</feature>
<feature type="domain" description="Acyltransferase 3" evidence="2">
    <location>
        <begin position="9"/>
        <end position="333"/>
    </location>
</feature>
<gene>
    <name evidence="4" type="ORF">EYY89_18605</name>
</gene>
<keyword evidence="1" id="KW-0812">Transmembrane</keyword>
<feature type="transmembrane region" description="Helical" evidence="1">
    <location>
        <begin position="348"/>
        <end position="371"/>
    </location>
</feature>
<feature type="transmembrane region" description="Helical" evidence="1">
    <location>
        <begin position="135"/>
        <end position="158"/>
    </location>
</feature>
<keyword evidence="4" id="KW-0012">Acyltransferase</keyword>
<feature type="transmembrane region" description="Helical" evidence="1">
    <location>
        <begin position="33"/>
        <end position="54"/>
    </location>
</feature>
<feature type="transmembrane region" description="Helical" evidence="1">
    <location>
        <begin position="165"/>
        <end position="184"/>
    </location>
</feature>
<evidence type="ECO:0000313" key="4">
    <source>
        <dbReference type="EMBL" id="TBM23109.1"/>
    </source>
</evidence>
<comment type="caution">
    <text evidence="4">The sequence shown here is derived from an EMBL/GenBank/DDBJ whole genome shotgun (WGS) entry which is preliminary data.</text>
</comment>
<dbReference type="InterPro" id="IPR050879">
    <property type="entry name" value="Acyltransferase_3"/>
</dbReference>
<feature type="transmembrane region" description="Helical" evidence="1">
    <location>
        <begin position="12"/>
        <end position="27"/>
    </location>
</feature>
<evidence type="ECO:0000256" key="1">
    <source>
        <dbReference type="SAM" id="Phobius"/>
    </source>
</evidence>
<evidence type="ECO:0000259" key="3">
    <source>
        <dbReference type="Pfam" id="PF19040"/>
    </source>
</evidence>
<dbReference type="InterPro" id="IPR043968">
    <property type="entry name" value="SGNH"/>
</dbReference>
<dbReference type="AlphaFoldDB" id="A0A4Q9EJ36"/>
<evidence type="ECO:0000313" key="5">
    <source>
        <dbReference type="Proteomes" id="UP000293380"/>
    </source>
</evidence>
<feature type="domain" description="SGNH" evidence="3">
    <location>
        <begin position="417"/>
        <end position="622"/>
    </location>
</feature>
<dbReference type="PANTHER" id="PTHR23028">
    <property type="entry name" value="ACETYLTRANSFERASE"/>
    <property type="match status" value="1"/>
</dbReference>
<dbReference type="GO" id="GO:0009103">
    <property type="term" value="P:lipopolysaccharide biosynthetic process"/>
    <property type="evidence" value="ECO:0007669"/>
    <property type="project" value="TreeGrafter"/>
</dbReference>
<dbReference type="SUPFAM" id="SSF52266">
    <property type="entry name" value="SGNH hydrolase"/>
    <property type="match status" value="1"/>
</dbReference>
<evidence type="ECO:0000259" key="2">
    <source>
        <dbReference type="Pfam" id="PF01757"/>
    </source>
</evidence>